<evidence type="ECO:0000256" key="1">
    <source>
        <dbReference type="ARBA" id="ARBA00022801"/>
    </source>
</evidence>
<comment type="caution">
    <text evidence="4">The sequence shown here is derived from an EMBL/GenBank/DDBJ whole genome shotgun (WGS) entry which is preliminary data.</text>
</comment>
<evidence type="ECO:0000256" key="2">
    <source>
        <dbReference type="SAM" id="SignalP"/>
    </source>
</evidence>
<dbReference type="CDD" id="cd07719">
    <property type="entry name" value="arylsulfatase_AtsA-like_MBL-fold"/>
    <property type="match status" value="1"/>
</dbReference>
<proteinExistence type="predicted"/>
<dbReference type="Pfam" id="PF12706">
    <property type="entry name" value="Lactamase_B_2"/>
    <property type="match status" value="1"/>
</dbReference>
<sequence>MKLKTLLGASLLVAAWAGGAFAQTRLVTLGTQGGPLPSTTRSQPANALMVGDKVYVIDAGDGVLRQLYAAGIDLRKVRQIFITHDHDDHNAGWGSLLGVQWDLGIWPVDVYAPSAKSMMNGFLQYFSVNARIRQADSKSGKLPPERAFHAHDIQGNGLVFKDDLISVTAQENCHYKVDPAADTKRGKHDRSYALRIQTPDKTIVFSGDTGQCPALTAFAKDADLLVHEVIDLPLTREMMRRQHVPDAVADGMMRHMTEEHTVPEDIGLLARAAGVKKVILTHLVPGSDEPDSRYTDGVRKHFSGPVEVARDLMVFE</sequence>
<dbReference type="EMBL" id="AWTP01000134">
    <property type="protein sequence ID" value="KGH07245.1"/>
    <property type="molecule type" value="Genomic_DNA"/>
</dbReference>
<keyword evidence="1" id="KW-0378">Hydrolase</keyword>
<keyword evidence="2" id="KW-0732">Signal</keyword>
<evidence type="ECO:0000313" key="4">
    <source>
        <dbReference type="EMBL" id="KGH07245.1"/>
    </source>
</evidence>
<dbReference type="PANTHER" id="PTHR46018:SF2">
    <property type="entry name" value="ZINC PHOSPHODIESTERASE ELAC PROTEIN 1"/>
    <property type="match status" value="1"/>
</dbReference>
<evidence type="ECO:0000259" key="3">
    <source>
        <dbReference type="Pfam" id="PF12706"/>
    </source>
</evidence>
<protein>
    <submittedName>
        <fullName evidence="4">Beta-lactamase</fullName>
    </submittedName>
</protein>
<dbReference type="Gene3D" id="3.60.15.10">
    <property type="entry name" value="Ribonuclease Z/Hydroxyacylglutathione hydrolase-like"/>
    <property type="match status" value="1"/>
</dbReference>
<organism evidence="4 5">
    <name type="scientific">Comamonas thiooxydans</name>
    <dbReference type="NCBI Taxonomy" id="363952"/>
    <lineage>
        <taxon>Bacteria</taxon>
        <taxon>Pseudomonadati</taxon>
        <taxon>Pseudomonadota</taxon>
        <taxon>Betaproteobacteria</taxon>
        <taxon>Burkholderiales</taxon>
        <taxon>Comamonadaceae</taxon>
        <taxon>Comamonas</taxon>
    </lineage>
</organism>
<accession>A0A0E3CDB4</accession>
<evidence type="ECO:0000313" key="5">
    <source>
        <dbReference type="Proteomes" id="UP000029549"/>
    </source>
</evidence>
<dbReference type="GO" id="GO:0042781">
    <property type="term" value="F:3'-tRNA processing endoribonuclease activity"/>
    <property type="evidence" value="ECO:0007669"/>
    <property type="project" value="TreeGrafter"/>
</dbReference>
<feature type="domain" description="Metallo-beta-lactamase" evidence="3">
    <location>
        <begin position="56"/>
        <end position="282"/>
    </location>
</feature>
<dbReference type="InterPro" id="IPR001279">
    <property type="entry name" value="Metallo-B-lactamas"/>
</dbReference>
<dbReference type="SUPFAM" id="SSF56281">
    <property type="entry name" value="Metallo-hydrolase/oxidoreductase"/>
    <property type="match status" value="1"/>
</dbReference>
<dbReference type="Proteomes" id="UP000029549">
    <property type="component" value="Unassembled WGS sequence"/>
</dbReference>
<reference evidence="4 5" key="1">
    <citation type="submission" date="2013-09" db="EMBL/GenBank/DDBJ databases">
        <title>High correlation between genotypes and phenotypes of environmental bacteria Comamonas testosteroni strains.</title>
        <authorList>
            <person name="Liu L."/>
            <person name="Zhu W."/>
            <person name="Xia X."/>
            <person name="Xu B."/>
            <person name="Luo M."/>
            <person name="Wang G."/>
        </authorList>
    </citation>
    <scope>NUCLEOTIDE SEQUENCE [LARGE SCALE GENOMIC DNA]</scope>
    <source>
        <strain evidence="4 5">DF2</strain>
    </source>
</reference>
<dbReference type="InterPro" id="IPR044094">
    <property type="entry name" value="AtsA-like_MBL-fold"/>
</dbReference>
<keyword evidence="5" id="KW-1185">Reference proteome</keyword>
<dbReference type="InterPro" id="IPR036866">
    <property type="entry name" value="RibonucZ/Hydroxyglut_hydro"/>
</dbReference>
<dbReference type="PANTHER" id="PTHR46018">
    <property type="entry name" value="ZINC PHOSPHODIESTERASE ELAC PROTEIN 1"/>
    <property type="match status" value="1"/>
</dbReference>
<dbReference type="RefSeq" id="WP_034395132.1">
    <property type="nucleotide sequence ID" value="NZ_AWTM01000091.1"/>
</dbReference>
<dbReference type="AlphaFoldDB" id="A0A0E3CDB4"/>
<name>A0A0E3CDB4_9BURK</name>
<feature type="signal peptide" evidence="2">
    <location>
        <begin position="1"/>
        <end position="22"/>
    </location>
</feature>
<feature type="chain" id="PRO_5002409732" evidence="2">
    <location>
        <begin position="23"/>
        <end position="316"/>
    </location>
</feature>
<gene>
    <name evidence="4" type="ORF">P608_21070</name>
</gene>